<comment type="function">
    <text evidence="10 11">Catalyzes the 2-thiolation of uridine at the wobble position (U34) of tRNA, leading to the formation of s(2)U34.</text>
</comment>
<dbReference type="NCBIfam" id="NF001138">
    <property type="entry name" value="PRK00143.1"/>
    <property type="match status" value="1"/>
</dbReference>
<name>A0A9Y2ETK4_9FIRM</name>
<feature type="binding site" evidence="11">
    <location>
        <position position="36"/>
    </location>
    <ligand>
        <name>ATP</name>
        <dbReference type="ChEBI" id="CHEBI:30616"/>
    </ligand>
</feature>
<feature type="site" description="Interaction with tRNA" evidence="11">
    <location>
        <position position="343"/>
    </location>
</feature>
<dbReference type="Pfam" id="PF20259">
    <property type="entry name" value="tRNA_Me_trans_M"/>
    <property type="match status" value="1"/>
</dbReference>
<keyword evidence="3 11" id="KW-0808">Transferase</keyword>
<dbReference type="AlphaFoldDB" id="A0A9Y2ETK4"/>
<dbReference type="KEGG" id="sgbi:P3F81_05395"/>
<evidence type="ECO:0000256" key="6">
    <source>
        <dbReference type="ARBA" id="ARBA00022840"/>
    </source>
</evidence>
<dbReference type="PANTHER" id="PTHR11933:SF5">
    <property type="entry name" value="MITOCHONDRIAL TRNA-SPECIFIC 2-THIOURIDYLASE 1"/>
    <property type="match status" value="1"/>
</dbReference>
<keyword evidence="5 11" id="KW-0547">Nucleotide-binding</keyword>
<dbReference type="InterPro" id="IPR046884">
    <property type="entry name" value="MnmA-like_central"/>
</dbReference>
<evidence type="ECO:0000256" key="9">
    <source>
        <dbReference type="ARBA" id="ARBA00051542"/>
    </source>
</evidence>
<keyword evidence="1 11" id="KW-0963">Cytoplasm</keyword>
<evidence type="ECO:0000256" key="4">
    <source>
        <dbReference type="ARBA" id="ARBA00022694"/>
    </source>
</evidence>
<reference evidence="14" key="1">
    <citation type="submission" date="2023-03" db="EMBL/GenBank/DDBJ databases">
        <title>Selenobaculum gbiensis gen. nov. sp. nov., a new bacterium isolated from the gut microbiota of IBD patient.</title>
        <authorList>
            <person name="Yeo S."/>
            <person name="Park H."/>
            <person name="Huh C.S."/>
        </authorList>
    </citation>
    <scope>NUCLEOTIDE SEQUENCE</scope>
    <source>
        <strain evidence="14">ICN-92133</strain>
    </source>
</reference>
<dbReference type="PANTHER" id="PTHR11933">
    <property type="entry name" value="TRNA 5-METHYLAMINOMETHYL-2-THIOURIDYLATE -METHYLTRANSFERASE"/>
    <property type="match status" value="1"/>
</dbReference>
<dbReference type="FunFam" id="3.40.50.620:FF:000115">
    <property type="entry name" value="tRNA-specific 2-thiouridylase MnmA"/>
    <property type="match status" value="1"/>
</dbReference>
<dbReference type="EC" id="2.8.1.13" evidence="11"/>
<feature type="binding site" evidence="11">
    <location>
        <begin position="10"/>
        <end position="17"/>
    </location>
    <ligand>
        <name>ATP</name>
        <dbReference type="ChEBI" id="CHEBI:30616"/>
    </ligand>
</feature>
<sequence>MCAKPKVVVAMSGGVDSSLTAALLAHEGYEVIGVTMRLSDDSRDFDIDADRGCCSLSAVDDARRVADTIGIPHYVMNFRDMFQEKVVDYFISEYAKGKTPNPCIACNRYVKFEGLLKRSLELGAEFVATGHYARIERDENTGRYVLRKGIDVTKDQSYALYHLNQKTLHHFMMPLGKYTKIETRKMAAEFNLPVANKPDSQEICFVPNDDYKAYLEDKAPKVLKAGDIVDIEGNVLGRHKGVPLYTIGQRKGLGIAASNPLYVIGLDMQKNRVIVGSNTEVFADELIATDLNLITVDEITEPLSVAAKVRYGAKEGAAVITPINKDIIRVKFAEKQRAITPGQSVVFYDGENVVGGATIIKSVVRKS</sequence>
<evidence type="ECO:0000256" key="1">
    <source>
        <dbReference type="ARBA" id="ARBA00022490"/>
    </source>
</evidence>
<dbReference type="CDD" id="cd01998">
    <property type="entry name" value="MnmA_TRMU-like"/>
    <property type="match status" value="1"/>
</dbReference>
<comment type="caution">
    <text evidence="11">Lacks conserved residue(s) required for the propagation of feature annotation.</text>
</comment>
<evidence type="ECO:0000256" key="11">
    <source>
        <dbReference type="HAMAP-Rule" id="MF_00144"/>
    </source>
</evidence>
<dbReference type="FunFam" id="2.40.30.10:FF:000023">
    <property type="entry name" value="tRNA-specific 2-thiouridylase MnmA"/>
    <property type="match status" value="1"/>
</dbReference>
<dbReference type="Gene3D" id="2.40.30.10">
    <property type="entry name" value="Translation factors"/>
    <property type="match status" value="1"/>
</dbReference>
<comment type="similarity">
    <text evidence="11">Belongs to the MnmA/TRMU family.</text>
</comment>
<keyword evidence="2 11" id="KW-0820">tRNA-binding</keyword>
<dbReference type="FunFam" id="2.30.30.280:FF:000001">
    <property type="entry name" value="tRNA-specific 2-thiouridylase MnmA"/>
    <property type="match status" value="1"/>
</dbReference>
<evidence type="ECO:0000259" key="12">
    <source>
        <dbReference type="Pfam" id="PF20258"/>
    </source>
</evidence>
<keyword evidence="7 11" id="KW-0694">RNA-binding</keyword>
<dbReference type="RefSeq" id="WP_147670645.1">
    <property type="nucleotide sequence ID" value="NZ_CP120678.1"/>
</dbReference>
<evidence type="ECO:0000256" key="10">
    <source>
        <dbReference type="ARBA" id="ARBA00056575"/>
    </source>
</evidence>
<evidence type="ECO:0000256" key="5">
    <source>
        <dbReference type="ARBA" id="ARBA00022741"/>
    </source>
</evidence>
<dbReference type="HAMAP" id="MF_00144">
    <property type="entry name" value="tRNA_thiouridyl_MnmA"/>
    <property type="match status" value="1"/>
</dbReference>
<dbReference type="GO" id="GO:0002143">
    <property type="term" value="P:tRNA wobble position uridine thiolation"/>
    <property type="evidence" value="ECO:0007669"/>
    <property type="project" value="TreeGrafter"/>
</dbReference>
<dbReference type="Gene3D" id="2.30.30.280">
    <property type="entry name" value="Adenine nucleotide alpha hydrolases-like domains"/>
    <property type="match status" value="1"/>
</dbReference>
<evidence type="ECO:0000256" key="7">
    <source>
        <dbReference type="ARBA" id="ARBA00022884"/>
    </source>
</evidence>
<keyword evidence="6 11" id="KW-0067">ATP-binding</keyword>
<feature type="region of interest" description="Interaction with tRNA" evidence="11">
    <location>
        <begin position="154"/>
        <end position="156"/>
    </location>
</feature>
<dbReference type="Pfam" id="PF03054">
    <property type="entry name" value="tRNA_Me_trans"/>
    <property type="match status" value="1"/>
</dbReference>
<dbReference type="InterPro" id="IPR023382">
    <property type="entry name" value="MnmA-like_central_sf"/>
</dbReference>
<feature type="active site" description="Cysteine persulfide intermediate" evidence="11">
    <location>
        <position position="204"/>
    </location>
</feature>
<dbReference type="Pfam" id="PF20258">
    <property type="entry name" value="tRNA_Me_trans_C"/>
    <property type="match status" value="1"/>
</dbReference>
<proteinExistence type="inferred from homology"/>
<evidence type="ECO:0000259" key="13">
    <source>
        <dbReference type="Pfam" id="PF20259"/>
    </source>
</evidence>
<dbReference type="SUPFAM" id="SSF52402">
    <property type="entry name" value="Adenine nucleotide alpha hydrolases-like"/>
    <property type="match status" value="1"/>
</dbReference>
<feature type="region of interest" description="Interaction with tRNA" evidence="11">
    <location>
        <begin position="310"/>
        <end position="311"/>
    </location>
</feature>
<feature type="domain" description="tRNA-specific 2-thiouridylase MnmA-like central" evidence="13">
    <location>
        <begin position="215"/>
        <end position="277"/>
    </location>
</feature>
<evidence type="ECO:0000313" key="15">
    <source>
        <dbReference type="Proteomes" id="UP001243623"/>
    </source>
</evidence>
<dbReference type="InterPro" id="IPR046885">
    <property type="entry name" value="MnmA-like_C"/>
</dbReference>
<feature type="binding site" evidence="11">
    <location>
        <position position="130"/>
    </location>
    <ligand>
        <name>ATP</name>
        <dbReference type="ChEBI" id="CHEBI:30616"/>
    </ligand>
</feature>
<dbReference type="EMBL" id="CP120678">
    <property type="protein sequence ID" value="WIW71731.1"/>
    <property type="molecule type" value="Genomic_DNA"/>
</dbReference>
<dbReference type="Gene3D" id="3.40.50.620">
    <property type="entry name" value="HUPs"/>
    <property type="match status" value="1"/>
</dbReference>
<dbReference type="InterPro" id="IPR004506">
    <property type="entry name" value="MnmA-like"/>
</dbReference>
<organism evidence="14 15">
    <name type="scientific">Selenobaculum gibii</name>
    <dbReference type="NCBI Taxonomy" id="3054208"/>
    <lineage>
        <taxon>Bacteria</taxon>
        <taxon>Bacillati</taxon>
        <taxon>Bacillota</taxon>
        <taxon>Negativicutes</taxon>
        <taxon>Selenomonadales</taxon>
        <taxon>Selenomonadaceae</taxon>
        <taxon>Selenobaculum</taxon>
    </lineage>
</organism>
<accession>A0A9Y2ETK4</accession>
<feature type="site" description="Interaction with tRNA" evidence="11">
    <location>
        <position position="131"/>
    </location>
</feature>
<protein>
    <recommendedName>
        <fullName evidence="11">tRNA-specific 2-thiouridylase MnmA</fullName>
        <ecNumber evidence="11">2.8.1.13</ecNumber>
    </recommendedName>
</protein>
<keyword evidence="8" id="KW-1015">Disulfide bond</keyword>
<dbReference type="NCBIfam" id="TIGR00420">
    <property type="entry name" value="trmU"/>
    <property type="match status" value="1"/>
</dbReference>
<keyword evidence="15" id="KW-1185">Reference proteome</keyword>
<comment type="catalytic activity">
    <reaction evidence="9 11">
        <text>S-sulfanyl-L-cysteinyl-[protein] + uridine(34) in tRNA + AH2 + ATP = 2-thiouridine(34) in tRNA + L-cysteinyl-[protein] + A + AMP + diphosphate + H(+)</text>
        <dbReference type="Rhea" id="RHEA:47032"/>
        <dbReference type="Rhea" id="RHEA-COMP:10131"/>
        <dbReference type="Rhea" id="RHEA-COMP:11726"/>
        <dbReference type="Rhea" id="RHEA-COMP:11727"/>
        <dbReference type="Rhea" id="RHEA-COMP:11728"/>
        <dbReference type="ChEBI" id="CHEBI:13193"/>
        <dbReference type="ChEBI" id="CHEBI:15378"/>
        <dbReference type="ChEBI" id="CHEBI:17499"/>
        <dbReference type="ChEBI" id="CHEBI:29950"/>
        <dbReference type="ChEBI" id="CHEBI:30616"/>
        <dbReference type="ChEBI" id="CHEBI:33019"/>
        <dbReference type="ChEBI" id="CHEBI:61963"/>
        <dbReference type="ChEBI" id="CHEBI:65315"/>
        <dbReference type="ChEBI" id="CHEBI:87170"/>
        <dbReference type="ChEBI" id="CHEBI:456215"/>
        <dbReference type="EC" id="2.8.1.13"/>
    </reaction>
</comment>
<evidence type="ECO:0000313" key="14">
    <source>
        <dbReference type="EMBL" id="WIW71731.1"/>
    </source>
</evidence>
<feature type="domain" description="tRNA-specific 2-thiouridylase MnmA-like C-terminal" evidence="12">
    <location>
        <begin position="284"/>
        <end position="359"/>
    </location>
</feature>
<evidence type="ECO:0000256" key="3">
    <source>
        <dbReference type="ARBA" id="ARBA00022679"/>
    </source>
</evidence>
<dbReference type="GO" id="GO:0000049">
    <property type="term" value="F:tRNA binding"/>
    <property type="evidence" value="ECO:0007669"/>
    <property type="project" value="UniProtKB-KW"/>
</dbReference>
<gene>
    <name evidence="11 14" type="primary">mnmA</name>
    <name evidence="14" type="ORF">P3F81_05395</name>
</gene>
<dbReference type="GO" id="GO:0005737">
    <property type="term" value="C:cytoplasm"/>
    <property type="evidence" value="ECO:0007669"/>
    <property type="project" value="UniProtKB-SubCell"/>
</dbReference>
<evidence type="ECO:0000256" key="2">
    <source>
        <dbReference type="ARBA" id="ARBA00022555"/>
    </source>
</evidence>
<evidence type="ECO:0000256" key="8">
    <source>
        <dbReference type="ARBA" id="ARBA00023157"/>
    </source>
</evidence>
<dbReference type="InterPro" id="IPR014729">
    <property type="entry name" value="Rossmann-like_a/b/a_fold"/>
</dbReference>
<dbReference type="GO" id="GO:0103016">
    <property type="term" value="F:tRNA-uridine 2-sulfurtransferase activity"/>
    <property type="evidence" value="ECO:0007669"/>
    <property type="project" value="UniProtKB-EC"/>
</dbReference>
<keyword evidence="4 11" id="KW-0819">tRNA processing</keyword>
<dbReference type="Proteomes" id="UP001243623">
    <property type="component" value="Chromosome"/>
</dbReference>
<dbReference type="GO" id="GO:0005524">
    <property type="term" value="F:ATP binding"/>
    <property type="evidence" value="ECO:0007669"/>
    <property type="project" value="UniProtKB-KW"/>
</dbReference>
<feature type="active site" description="Nucleophile" evidence="11">
    <location>
        <position position="106"/>
    </location>
</feature>
<comment type="subcellular location">
    <subcellularLocation>
        <location evidence="11">Cytoplasm</location>
    </subcellularLocation>
</comment>